<dbReference type="EMBL" id="JAXDAE010000010">
    <property type="protein sequence ID" value="MDY2587786.1"/>
    <property type="molecule type" value="Genomic_DNA"/>
</dbReference>
<dbReference type="Proteomes" id="UP001285855">
    <property type="component" value="Unassembled WGS sequence"/>
</dbReference>
<feature type="transmembrane region" description="Helical" evidence="2">
    <location>
        <begin position="61"/>
        <end position="83"/>
    </location>
</feature>
<proteinExistence type="predicted"/>
<organism evidence="3 4">
    <name type="scientific">Winogradskyella aquimaris</name>
    <dbReference type="NCBI Taxonomy" id="864074"/>
    <lineage>
        <taxon>Bacteria</taxon>
        <taxon>Pseudomonadati</taxon>
        <taxon>Bacteroidota</taxon>
        <taxon>Flavobacteriia</taxon>
        <taxon>Flavobacteriales</taxon>
        <taxon>Flavobacteriaceae</taxon>
        <taxon>Winogradskyella</taxon>
    </lineage>
</organism>
<protein>
    <submittedName>
        <fullName evidence="3">Uncharacterized protein</fullName>
    </submittedName>
</protein>
<keyword evidence="2" id="KW-0472">Membrane</keyword>
<keyword evidence="4" id="KW-1185">Reference proteome</keyword>
<evidence type="ECO:0000313" key="3">
    <source>
        <dbReference type="EMBL" id="MDY2587786.1"/>
    </source>
</evidence>
<accession>A0ABU5EP05</accession>
<reference evidence="3 4" key="1">
    <citation type="submission" date="2023-11" db="EMBL/GenBank/DDBJ databases">
        <title>Winogradskyella pelagius sp. nov., isolated from coastal sediment.</title>
        <authorList>
            <person name="Li F."/>
        </authorList>
    </citation>
    <scope>NUCLEOTIDE SEQUENCE [LARGE SCALE GENOMIC DNA]</scope>
    <source>
        <strain evidence="3 4">KCTC 23502</strain>
    </source>
</reference>
<keyword evidence="2" id="KW-1133">Transmembrane helix</keyword>
<evidence type="ECO:0000313" key="4">
    <source>
        <dbReference type="Proteomes" id="UP001285855"/>
    </source>
</evidence>
<evidence type="ECO:0000256" key="2">
    <source>
        <dbReference type="SAM" id="Phobius"/>
    </source>
</evidence>
<evidence type="ECO:0000256" key="1">
    <source>
        <dbReference type="SAM" id="Coils"/>
    </source>
</evidence>
<dbReference type="RefSeq" id="WP_320556140.1">
    <property type="nucleotide sequence ID" value="NZ_JAXDAE010000010.1"/>
</dbReference>
<sequence length="281" mass="33395">MKEILKSFFESSKDRIKNPLIGTFIISWIAINWRPITVLLFSDKNVENRINYIENNYATVGTYFLIPFGIALIYVIVLPYFMWAVDELVRKSTIGRKKNLIKQQVFDYEGKQEIAIQESKLEDLKASYRDKADFNKQIEQLRNQLDEREVYLKSQSMELETLKNENEELKKLISDSSKNKQNTQNSIYENQYIEFRESDLYDYFRDVGVKIRNGGEFPHGINEIIKEKYLIQGIVEEVREENNFYYKFSNKGLFFWKKYVNSIRVSKNIKPSDNVDDDLPF</sequence>
<keyword evidence="1" id="KW-0175">Coiled coil</keyword>
<comment type="caution">
    <text evidence="3">The sequence shown here is derived from an EMBL/GenBank/DDBJ whole genome shotgun (WGS) entry which is preliminary data.</text>
</comment>
<feature type="transmembrane region" description="Helical" evidence="2">
    <location>
        <begin position="20"/>
        <end position="41"/>
    </location>
</feature>
<keyword evidence="2" id="KW-0812">Transmembrane</keyword>
<gene>
    <name evidence="3" type="ORF">SNF14_10570</name>
</gene>
<feature type="coiled-coil region" evidence="1">
    <location>
        <begin position="124"/>
        <end position="186"/>
    </location>
</feature>
<name>A0ABU5EP05_9FLAO</name>